<dbReference type="Pfam" id="PF23524">
    <property type="entry name" value="MGAT4A_C"/>
    <property type="match status" value="1"/>
</dbReference>
<keyword evidence="7" id="KW-1185">Reference proteome</keyword>
<accession>A0A433T9R3</accession>
<dbReference type="InterPro" id="IPR006759">
    <property type="entry name" value="Glyco_transf_54"/>
</dbReference>
<sequence length="496" mass="55533">RPPLPPVALPLPSGSPTLLGGFPDTDPGYAGINHYLPHLRGNPSLLSPGLALSKGKTNVSIVIGIPSIRRPTDTYLYETIRSLLDGMDEAERADTLIFVCLTEPWNRTYVGDVADQLRTKFSRELAQGLLEMVVPKAGFYPNLDNLPPTLGDNPIRVKWRTKQNLDYAYLMMHASTRGKYYLQLEDDVQATKGFITSIKKAIAFNRGNWFILEFSTLGFIGRLFHTNQVPNMAEFLLMFHTQKPCDWLMEDYLWVQMCGHGEKWAKCLYKIKGVSRPIRPSLFQHLGLRSSLQGKVNKLKDKHFKITSDHKNFSISNPTVANIYTSLTSYANDIYDAYTGEKIFWATIPKDGDTIEFMYNPPITLQKLVITTGDGKHPSDILTDAVVEVLPSNPLSRPQPQLKNAGEAPHIHSMHQKAWLERANTLTELRSAIQSADQCEAAFVQVGKFDATGRVDVALKSDSELNPVWSIRIRVIATSKAWLIIKQIAITAQGAL</sequence>
<evidence type="ECO:0000256" key="3">
    <source>
        <dbReference type="ARBA" id="ARBA00022679"/>
    </source>
</evidence>
<dbReference type="GO" id="GO:0008375">
    <property type="term" value="F:acetylglucosaminyltransferase activity"/>
    <property type="evidence" value="ECO:0007669"/>
    <property type="project" value="TreeGrafter"/>
</dbReference>
<reference evidence="6 7" key="1">
    <citation type="submission" date="2019-01" db="EMBL/GenBank/DDBJ databases">
        <title>A draft genome assembly of the solar-powered sea slug Elysia chlorotica.</title>
        <authorList>
            <person name="Cai H."/>
            <person name="Li Q."/>
            <person name="Fang X."/>
            <person name="Li J."/>
            <person name="Curtis N.E."/>
            <person name="Altenburger A."/>
            <person name="Shibata T."/>
            <person name="Feng M."/>
            <person name="Maeda T."/>
            <person name="Schwartz J.A."/>
            <person name="Shigenobu S."/>
            <person name="Lundholm N."/>
            <person name="Nishiyama T."/>
            <person name="Yang H."/>
            <person name="Hasebe M."/>
            <person name="Li S."/>
            <person name="Pierce S.K."/>
            <person name="Wang J."/>
        </authorList>
    </citation>
    <scope>NUCLEOTIDE SEQUENCE [LARGE SCALE GENOMIC DNA]</scope>
    <source>
        <strain evidence="6">EC2010</strain>
        <tissue evidence="6">Whole organism of an adult</tissue>
    </source>
</reference>
<dbReference type="PANTHER" id="PTHR12062">
    <property type="entry name" value="N-ACETYLGLUCOSAMINYLTRANSFERASE VI"/>
    <property type="match status" value="1"/>
</dbReference>
<dbReference type="OrthoDB" id="2016523at2759"/>
<evidence type="ECO:0000259" key="5">
    <source>
        <dbReference type="Pfam" id="PF23524"/>
    </source>
</evidence>
<dbReference type="Proteomes" id="UP000271974">
    <property type="component" value="Unassembled WGS sequence"/>
</dbReference>
<dbReference type="AlphaFoldDB" id="A0A433T9R3"/>
<evidence type="ECO:0008006" key="8">
    <source>
        <dbReference type="Google" id="ProtNLM"/>
    </source>
</evidence>
<dbReference type="Pfam" id="PF04666">
    <property type="entry name" value="MGAT4_cons"/>
    <property type="match status" value="1"/>
</dbReference>
<comment type="caution">
    <text evidence="6">The sequence shown here is derived from an EMBL/GenBank/DDBJ whole genome shotgun (WGS) entry which is preliminary data.</text>
</comment>
<dbReference type="GO" id="GO:0005795">
    <property type="term" value="C:Golgi stack"/>
    <property type="evidence" value="ECO:0007669"/>
    <property type="project" value="TreeGrafter"/>
</dbReference>
<organism evidence="6 7">
    <name type="scientific">Elysia chlorotica</name>
    <name type="common">Eastern emerald elysia</name>
    <name type="synonym">Sea slug</name>
    <dbReference type="NCBI Taxonomy" id="188477"/>
    <lineage>
        <taxon>Eukaryota</taxon>
        <taxon>Metazoa</taxon>
        <taxon>Spiralia</taxon>
        <taxon>Lophotrochozoa</taxon>
        <taxon>Mollusca</taxon>
        <taxon>Gastropoda</taxon>
        <taxon>Heterobranchia</taxon>
        <taxon>Euthyneura</taxon>
        <taxon>Panpulmonata</taxon>
        <taxon>Sacoglossa</taxon>
        <taxon>Placobranchoidea</taxon>
        <taxon>Plakobranchidae</taxon>
        <taxon>Elysia</taxon>
    </lineage>
</organism>
<feature type="domain" description="MGAT4 A/B/C C-terminal" evidence="5">
    <location>
        <begin position="321"/>
        <end position="486"/>
    </location>
</feature>
<dbReference type="GO" id="GO:0005793">
    <property type="term" value="C:endoplasmic reticulum-Golgi intermediate compartment"/>
    <property type="evidence" value="ECO:0007669"/>
    <property type="project" value="TreeGrafter"/>
</dbReference>
<evidence type="ECO:0000256" key="1">
    <source>
        <dbReference type="ARBA" id="ARBA00004922"/>
    </source>
</evidence>
<keyword evidence="3" id="KW-0808">Transferase</keyword>
<dbReference type="GO" id="GO:0005783">
    <property type="term" value="C:endoplasmic reticulum"/>
    <property type="evidence" value="ECO:0007669"/>
    <property type="project" value="TreeGrafter"/>
</dbReference>
<evidence type="ECO:0000313" key="6">
    <source>
        <dbReference type="EMBL" id="RUS78337.1"/>
    </source>
</evidence>
<proteinExistence type="predicted"/>
<feature type="domain" description="MGAT4 conserved region" evidence="4">
    <location>
        <begin position="32"/>
        <end position="304"/>
    </location>
</feature>
<evidence type="ECO:0000256" key="2">
    <source>
        <dbReference type="ARBA" id="ARBA00022676"/>
    </source>
</evidence>
<dbReference type="PANTHER" id="PTHR12062:SF9">
    <property type="entry name" value="ALPHA-1,3-MANNOSYL-GLYCOPROTEIN 4-BETA-N-ACETYLGLUCOSAMINYLTRANSFERASE A, ISOFORM A"/>
    <property type="match status" value="1"/>
</dbReference>
<protein>
    <recommendedName>
        <fullName evidence="8">Alpha-1,3-mannosyl-glycoprotein 4-beta-N-acetylglucosaminyltransferase A</fullName>
    </recommendedName>
</protein>
<dbReference type="STRING" id="188477.A0A433T9R3"/>
<dbReference type="EMBL" id="RQTK01000516">
    <property type="protein sequence ID" value="RUS78337.1"/>
    <property type="molecule type" value="Genomic_DNA"/>
</dbReference>
<evidence type="ECO:0000259" key="4">
    <source>
        <dbReference type="Pfam" id="PF04666"/>
    </source>
</evidence>
<evidence type="ECO:0000313" key="7">
    <source>
        <dbReference type="Proteomes" id="UP000271974"/>
    </source>
</evidence>
<dbReference type="InterPro" id="IPR057279">
    <property type="entry name" value="MGAT4"/>
</dbReference>
<feature type="non-terminal residue" evidence="6">
    <location>
        <position position="1"/>
    </location>
</feature>
<name>A0A433T9R3_ELYCH</name>
<dbReference type="InterPro" id="IPR056576">
    <property type="entry name" value="MGAT4_A/B/C_C"/>
</dbReference>
<dbReference type="GO" id="GO:0006487">
    <property type="term" value="P:protein N-linked glycosylation"/>
    <property type="evidence" value="ECO:0007669"/>
    <property type="project" value="TreeGrafter"/>
</dbReference>
<comment type="pathway">
    <text evidence="1">Protein modification; protein glycosylation.</text>
</comment>
<gene>
    <name evidence="6" type="ORF">EGW08_013888</name>
</gene>
<keyword evidence="2" id="KW-0328">Glycosyltransferase</keyword>